<accession>A0A397TNG8</accession>
<keyword evidence="3" id="KW-1185">Reference proteome</keyword>
<name>A0A397TNG8_9GLOM</name>
<proteinExistence type="predicted"/>
<gene>
    <name evidence="2" type="ORF">C1645_746564</name>
</gene>
<comment type="caution">
    <text evidence="2">The sequence shown here is derived from an EMBL/GenBank/DDBJ whole genome shotgun (WGS) entry which is preliminary data.</text>
</comment>
<reference evidence="2 3" key="1">
    <citation type="submission" date="2018-06" db="EMBL/GenBank/DDBJ databases">
        <title>Comparative genomics reveals the genomic features of Rhizophagus irregularis, R. cerebriforme, R. diaphanum and Gigaspora rosea, and their symbiotic lifestyle signature.</title>
        <authorList>
            <person name="Morin E."/>
            <person name="San Clemente H."/>
            <person name="Chen E.C.H."/>
            <person name="De La Providencia I."/>
            <person name="Hainaut M."/>
            <person name="Kuo A."/>
            <person name="Kohler A."/>
            <person name="Murat C."/>
            <person name="Tang N."/>
            <person name="Roy S."/>
            <person name="Loubradou J."/>
            <person name="Henrissat B."/>
            <person name="Grigoriev I.V."/>
            <person name="Corradi N."/>
            <person name="Roux C."/>
            <person name="Martin F.M."/>
        </authorList>
    </citation>
    <scope>NUCLEOTIDE SEQUENCE [LARGE SCALE GENOMIC DNA]</scope>
    <source>
        <strain evidence="2 3">DAOM 227022</strain>
    </source>
</reference>
<evidence type="ECO:0008006" key="4">
    <source>
        <dbReference type="Google" id="ProtNLM"/>
    </source>
</evidence>
<dbReference type="EMBL" id="QKYT01000001">
    <property type="protein sequence ID" value="RIA99740.1"/>
    <property type="molecule type" value="Genomic_DNA"/>
</dbReference>
<evidence type="ECO:0000313" key="2">
    <source>
        <dbReference type="EMBL" id="RIA99740.1"/>
    </source>
</evidence>
<organism evidence="2 3">
    <name type="scientific">Glomus cerebriforme</name>
    <dbReference type="NCBI Taxonomy" id="658196"/>
    <lineage>
        <taxon>Eukaryota</taxon>
        <taxon>Fungi</taxon>
        <taxon>Fungi incertae sedis</taxon>
        <taxon>Mucoromycota</taxon>
        <taxon>Glomeromycotina</taxon>
        <taxon>Glomeromycetes</taxon>
        <taxon>Glomerales</taxon>
        <taxon>Glomeraceae</taxon>
        <taxon>Glomus</taxon>
    </lineage>
</organism>
<evidence type="ECO:0000313" key="3">
    <source>
        <dbReference type="Proteomes" id="UP000265703"/>
    </source>
</evidence>
<evidence type="ECO:0000256" key="1">
    <source>
        <dbReference type="SAM" id="MobiDB-lite"/>
    </source>
</evidence>
<dbReference type="OrthoDB" id="2318946at2759"/>
<protein>
    <recommendedName>
        <fullName evidence="4">F-box domain-containing protein</fullName>
    </recommendedName>
</protein>
<dbReference type="SUPFAM" id="SSF52047">
    <property type="entry name" value="RNI-like"/>
    <property type="match status" value="1"/>
</dbReference>
<feature type="region of interest" description="Disordered" evidence="1">
    <location>
        <begin position="143"/>
        <end position="179"/>
    </location>
</feature>
<dbReference type="Proteomes" id="UP000265703">
    <property type="component" value="Unassembled WGS sequence"/>
</dbReference>
<feature type="compositionally biased region" description="Acidic residues" evidence="1">
    <location>
        <begin position="143"/>
        <end position="157"/>
    </location>
</feature>
<sequence>MNKVPFLAPDCLDLVLNHLENDKDTLYSCLFLNHIWYNLAAQHLWKDPFSITLSHQKVKLMHIYVASLPHKEICQLNEKGLKIPNLVTPNFKLPYFSYLKRLIYCKLEECALEWLLNEDDPKLMNLDDKFLLKYFEDIKDYDDNVSDDSDEEYEVNESESHSSEESSDDDNMSVDNLFDDSQNRNRRNPMFALHQQALAMAIFKQLLANCNKLDVLDMELFSQNSIVPNIIHIPGCHTTFSDIAKFRFSQRGIYGDVERANIICFWNILGYSSRNISEIEITIDTEVDETHLSNLINVQENLQYLVIRYTRRPLMLKFLHSFLESIPQSLVFLELYNVRLCVDSFKILLGCKNLEEILLIKCYDPHYLNQSQDQVLISEGLKLRKIFWSENNFIHYKYFVSIIESAHNNLQKFEFIPDTYDQKSVINTNEILNALAQFCPNITFLAIMNVHLCFSNLVKLFKSHPWERLTYLTLGSKSNYIIALQELAPHLPTSLHKLRIACKVPADDLKVFFEECQVPIEKLSFPDINHLHTDRHIEIVRDYAKEKRTLKYFGCTYSPNISLELWEKLKEILQPTQECHSDLFYYPLLRYRKF</sequence>
<dbReference type="AlphaFoldDB" id="A0A397TNG8"/>